<dbReference type="Gene3D" id="2.40.290.10">
    <property type="match status" value="1"/>
</dbReference>
<comment type="subcellular location">
    <subcellularLocation>
        <location evidence="1">Chromosome</location>
        <location evidence="1">Telomere</location>
    </subcellularLocation>
</comment>
<evidence type="ECO:0000256" key="1">
    <source>
        <dbReference type="ARBA" id="ARBA00004574"/>
    </source>
</evidence>
<feature type="domain" description="Ku" evidence="7">
    <location>
        <begin position="269"/>
        <end position="407"/>
    </location>
</feature>
<dbReference type="OrthoDB" id="30826at2759"/>
<dbReference type="InterPro" id="IPR006164">
    <property type="entry name" value="DNA_bd_Ku70/Ku80"/>
</dbReference>
<dbReference type="OMA" id="YINDHAN"/>
<dbReference type="GeneID" id="54781964"/>
<dbReference type="PANTHER" id="PTHR12604">
    <property type="entry name" value="KU AUTOANTIGEN DNA HELICASE"/>
    <property type="match status" value="1"/>
</dbReference>
<evidence type="ECO:0000256" key="3">
    <source>
        <dbReference type="ARBA" id="ARBA00022454"/>
    </source>
</evidence>
<dbReference type="GO" id="GO:0042162">
    <property type="term" value="F:telomeric DNA binding"/>
    <property type="evidence" value="ECO:0007669"/>
    <property type="project" value="TreeGrafter"/>
</dbReference>
<evidence type="ECO:0000256" key="2">
    <source>
        <dbReference type="ARBA" id="ARBA00012551"/>
    </source>
</evidence>
<dbReference type="GO" id="GO:0006303">
    <property type="term" value="P:double-strand break repair via nonhomologous end joining"/>
    <property type="evidence" value="ECO:0007669"/>
    <property type="project" value="InterPro"/>
</dbReference>
<feature type="compositionally biased region" description="Acidic residues" evidence="6">
    <location>
        <begin position="418"/>
        <end position="432"/>
    </location>
</feature>
<gene>
    <name evidence="8" type="ORF">DIURU_003313</name>
</gene>
<comment type="caution">
    <text evidence="8">The sequence shown here is derived from an EMBL/GenBank/DDBJ whole genome shotgun (WGS) entry which is preliminary data.</text>
</comment>
<dbReference type="GO" id="GO:0000723">
    <property type="term" value="P:telomere maintenance"/>
    <property type="evidence" value="ECO:0007669"/>
    <property type="project" value="TreeGrafter"/>
</dbReference>
<dbReference type="EMBL" id="SWFT01000105">
    <property type="protein sequence ID" value="KAA8900943.1"/>
    <property type="molecule type" value="Genomic_DNA"/>
</dbReference>
<dbReference type="GO" id="GO:0043564">
    <property type="term" value="C:Ku70:Ku80 complex"/>
    <property type="evidence" value="ECO:0007669"/>
    <property type="project" value="TreeGrafter"/>
</dbReference>
<dbReference type="SUPFAM" id="SSF100939">
    <property type="entry name" value="SPOC domain-like"/>
    <property type="match status" value="1"/>
</dbReference>
<evidence type="ECO:0000259" key="7">
    <source>
        <dbReference type="SMART" id="SM00559"/>
    </source>
</evidence>
<dbReference type="VEuPathDB" id="FungiDB:DIURU_003313"/>
<dbReference type="EC" id="3.6.4.12" evidence="2"/>
<feature type="region of interest" description="Disordered" evidence="6">
    <location>
        <begin position="234"/>
        <end position="262"/>
    </location>
</feature>
<feature type="region of interest" description="Disordered" evidence="6">
    <location>
        <begin position="403"/>
        <end position="454"/>
    </location>
</feature>
<dbReference type="SMART" id="SM00559">
    <property type="entry name" value="Ku78"/>
    <property type="match status" value="1"/>
</dbReference>
<sequence length="630" mass="69338">MATKQWTVFVVDHASGIDYVLHHGAQALLSNRKSDRLSLVTDGNTTFVDAAFTYDNLKAWYSHLDTTVEATDLEASMAAAKANLEVKLRLKFSRYLVIATNDDNYANFADQVENYTGFITNNSIKVVLVGVSTKGPWKPVIDAWKCQVVPNPSETLRYNTAIKRVLPMKTSALLQIGRDVESSRDALEQPAYFTIPVGLYPAVKPLAPASAGEYKYDSSQGTAKVGRRSHYYVNVKSSSGDNNEGEDGENRNDDNEAEGVTATTDNIEKLTVDPGDRVPAFKYSKHDLVVVNEYLKEMATLDTVATFDVLGFSALRDLPYPYITGESKYVVPAVDHTGYNSFVTALGQLERFALVRYVPKPKAAVQIGALLPVKFAVDDEPKPGLVFVPLAFAEDEKFGKFPYLTPPTKPKTEKKDDEFSDEDASEGEESDDSLAILPPASTEPPKYPSKRFPTADTQTQMDEFVERMSFNETPTSQIAINNPRLDLRSSIPVVVDHGDPKSQTAQSKLLASSPSIAKYDMYLEKIIVKSLAQASLNKFTITEDFATKNLVDPEGTNLYNLGNILEINNGNRGRVLPSPPLSLVKGLMEKLDVSYRPPVEKTPAAEGEGREAAATEEFADFVNIDDILGH</sequence>
<evidence type="ECO:0000256" key="4">
    <source>
        <dbReference type="ARBA" id="ARBA00022895"/>
    </source>
</evidence>
<keyword evidence="4" id="KW-0779">Telomere</keyword>
<evidence type="ECO:0000256" key="6">
    <source>
        <dbReference type="SAM" id="MobiDB-lite"/>
    </source>
</evidence>
<keyword evidence="5" id="KW-0238">DNA-binding</keyword>
<dbReference type="GO" id="GO:0000781">
    <property type="term" value="C:chromosome, telomeric region"/>
    <property type="evidence" value="ECO:0007669"/>
    <property type="project" value="UniProtKB-SubCell"/>
</dbReference>
<organism evidence="8 9">
    <name type="scientific">Diutina rugosa</name>
    <name type="common">Yeast</name>
    <name type="synonym">Candida rugosa</name>
    <dbReference type="NCBI Taxonomy" id="5481"/>
    <lineage>
        <taxon>Eukaryota</taxon>
        <taxon>Fungi</taxon>
        <taxon>Dikarya</taxon>
        <taxon>Ascomycota</taxon>
        <taxon>Saccharomycotina</taxon>
        <taxon>Pichiomycetes</taxon>
        <taxon>Debaryomycetaceae</taxon>
        <taxon>Diutina</taxon>
    </lineage>
</organism>
<dbReference type="GO" id="GO:0003678">
    <property type="term" value="F:DNA helicase activity"/>
    <property type="evidence" value="ECO:0007669"/>
    <property type="project" value="UniProtKB-EC"/>
</dbReference>
<evidence type="ECO:0000313" key="9">
    <source>
        <dbReference type="Proteomes" id="UP000449547"/>
    </source>
</evidence>
<dbReference type="InterPro" id="IPR016194">
    <property type="entry name" value="SPOC-like_C_dom_sf"/>
</dbReference>
<dbReference type="Pfam" id="PF02735">
    <property type="entry name" value="Ku"/>
    <property type="match status" value="1"/>
</dbReference>
<proteinExistence type="predicted"/>
<name>A0A642UKV5_DIURU</name>
<accession>A0A642UKV5</accession>
<evidence type="ECO:0000313" key="8">
    <source>
        <dbReference type="EMBL" id="KAA8900943.1"/>
    </source>
</evidence>
<evidence type="ECO:0000256" key="5">
    <source>
        <dbReference type="ARBA" id="ARBA00023125"/>
    </source>
</evidence>
<reference evidence="8 9" key="1">
    <citation type="submission" date="2019-07" db="EMBL/GenBank/DDBJ databases">
        <title>Genome assembly of two rare yeast pathogens: Diutina rugosa and Trichomonascus ciferrii.</title>
        <authorList>
            <person name="Mixao V."/>
            <person name="Saus E."/>
            <person name="Hansen A."/>
            <person name="Lass-Flor C."/>
            <person name="Gabaldon T."/>
        </authorList>
    </citation>
    <scope>NUCLEOTIDE SEQUENCE [LARGE SCALE GENOMIC DNA]</scope>
    <source>
        <strain evidence="8 9">CBS 613</strain>
    </source>
</reference>
<protein>
    <recommendedName>
        <fullName evidence="2">DNA helicase</fullName>
        <ecNumber evidence="2">3.6.4.12</ecNumber>
    </recommendedName>
</protein>
<dbReference type="PANTHER" id="PTHR12604:SF4">
    <property type="entry name" value="X-RAY REPAIR CROSS-COMPLEMENTING PROTEIN 5"/>
    <property type="match status" value="1"/>
</dbReference>
<keyword evidence="3" id="KW-0158">Chromosome</keyword>
<dbReference type="RefSeq" id="XP_034011566.1">
    <property type="nucleotide sequence ID" value="XM_034156062.1"/>
</dbReference>
<dbReference type="GO" id="GO:0003690">
    <property type="term" value="F:double-stranded DNA binding"/>
    <property type="evidence" value="ECO:0007669"/>
    <property type="project" value="TreeGrafter"/>
</dbReference>
<dbReference type="Proteomes" id="UP000449547">
    <property type="component" value="Unassembled WGS sequence"/>
</dbReference>
<keyword evidence="9" id="KW-1185">Reference proteome</keyword>
<dbReference type="AlphaFoldDB" id="A0A642UKV5"/>